<reference evidence="3 4" key="1">
    <citation type="submission" date="2006-10" db="EMBL/GenBank/DDBJ databases">
        <title>Complete sequence of Syntrophobacter fumaroxidans MPOB.</title>
        <authorList>
            <consortium name="US DOE Joint Genome Institute"/>
            <person name="Copeland A."/>
            <person name="Lucas S."/>
            <person name="Lapidus A."/>
            <person name="Barry K."/>
            <person name="Detter J.C."/>
            <person name="Glavina del Rio T."/>
            <person name="Hammon N."/>
            <person name="Israni S."/>
            <person name="Pitluck S."/>
            <person name="Goltsman E.G."/>
            <person name="Martinez M."/>
            <person name="Schmutz J."/>
            <person name="Larimer F."/>
            <person name="Land M."/>
            <person name="Hauser L."/>
            <person name="Kyrpides N."/>
            <person name="Kim E."/>
            <person name="Boone D.R."/>
            <person name="Brockman F."/>
            <person name="Culley D."/>
            <person name="Ferry J."/>
            <person name="Gunsalus R."/>
            <person name="McInerney M.J."/>
            <person name="Morrison M."/>
            <person name="Plugge C."/>
            <person name="Rohlin L."/>
            <person name="Scholten J."/>
            <person name="Sieber J."/>
            <person name="Stams A.J.M."/>
            <person name="Worm P."/>
            <person name="Henstra A.M."/>
            <person name="Richardson P."/>
        </authorList>
    </citation>
    <scope>NUCLEOTIDE SEQUENCE [LARGE SCALE GENOMIC DNA]</scope>
    <source>
        <strain evidence="4">DSM 10017 / MPOB</strain>
    </source>
</reference>
<comment type="similarity">
    <text evidence="1">Belongs to the 4-hydroxybenzoyl-CoA thioesterase family.</text>
</comment>
<evidence type="ECO:0000313" key="4">
    <source>
        <dbReference type="Proteomes" id="UP000001784"/>
    </source>
</evidence>
<organism evidence="3 4">
    <name type="scientific">Syntrophobacter fumaroxidans (strain DSM 10017 / MPOB)</name>
    <dbReference type="NCBI Taxonomy" id="335543"/>
    <lineage>
        <taxon>Bacteria</taxon>
        <taxon>Pseudomonadati</taxon>
        <taxon>Thermodesulfobacteriota</taxon>
        <taxon>Syntrophobacteria</taxon>
        <taxon>Syntrophobacterales</taxon>
        <taxon>Syntrophobacteraceae</taxon>
        <taxon>Syntrophobacter</taxon>
    </lineage>
</organism>
<dbReference type="KEGG" id="sfu:Sfum_2836"/>
<dbReference type="Pfam" id="PF13279">
    <property type="entry name" value="4HBT_2"/>
    <property type="match status" value="1"/>
</dbReference>
<dbReference type="RefSeq" id="WP_011699679.1">
    <property type="nucleotide sequence ID" value="NC_008554.1"/>
</dbReference>
<dbReference type="InterPro" id="IPR029069">
    <property type="entry name" value="HotDog_dom_sf"/>
</dbReference>
<dbReference type="EMBL" id="CP000478">
    <property type="protein sequence ID" value="ABK18514.1"/>
    <property type="molecule type" value="Genomic_DNA"/>
</dbReference>
<dbReference type="CDD" id="cd00586">
    <property type="entry name" value="4HBT"/>
    <property type="match status" value="1"/>
</dbReference>
<dbReference type="SUPFAM" id="SSF54637">
    <property type="entry name" value="Thioesterase/thiol ester dehydrase-isomerase"/>
    <property type="match status" value="1"/>
</dbReference>
<dbReference type="AlphaFoldDB" id="A0LM62"/>
<keyword evidence="4" id="KW-1185">Reference proteome</keyword>
<dbReference type="Gene3D" id="3.10.129.10">
    <property type="entry name" value="Hotdog Thioesterase"/>
    <property type="match status" value="1"/>
</dbReference>
<dbReference type="HOGENOM" id="CLU_101141_2_2_7"/>
<dbReference type="STRING" id="335543.Sfum_2836"/>
<dbReference type="OrthoDB" id="9799036at2"/>
<gene>
    <name evidence="3" type="ordered locus">Sfum_2836</name>
</gene>
<keyword evidence="2" id="KW-0378">Hydrolase</keyword>
<dbReference type="InParanoid" id="A0LM62"/>
<dbReference type="GO" id="GO:0047617">
    <property type="term" value="F:fatty acyl-CoA hydrolase activity"/>
    <property type="evidence" value="ECO:0007669"/>
    <property type="project" value="TreeGrafter"/>
</dbReference>
<protein>
    <submittedName>
        <fullName evidence="3">Thioesterase superfamily protein</fullName>
    </submittedName>
</protein>
<dbReference type="PANTHER" id="PTHR31793:SF27">
    <property type="entry name" value="NOVEL THIOESTERASE SUPERFAMILY DOMAIN AND SAPOSIN A-TYPE DOMAIN CONTAINING PROTEIN (0610012H03RIK)"/>
    <property type="match status" value="1"/>
</dbReference>
<accession>A0LM62</accession>
<evidence type="ECO:0000256" key="1">
    <source>
        <dbReference type="ARBA" id="ARBA00005953"/>
    </source>
</evidence>
<dbReference type="PANTHER" id="PTHR31793">
    <property type="entry name" value="4-HYDROXYBENZOYL-COA THIOESTERASE FAMILY MEMBER"/>
    <property type="match status" value="1"/>
</dbReference>
<name>A0LM62_SYNFM</name>
<evidence type="ECO:0000313" key="3">
    <source>
        <dbReference type="EMBL" id="ABK18514.1"/>
    </source>
</evidence>
<evidence type="ECO:0000256" key="2">
    <source>
        <dbReference type="ARBA" id="ARBA00022801"/>
    </source>
</evidence>
<dbReference type="InterPro" id="IPR050563">
    <property type="entry name" value="4-hydroxybenzoyl-CoA_TE"/>
</dbReference>
<dbReference type="Proteomes" id="UP000001784">
    <property type="component" value="Chromosome"/>
</dbReference>
<sequence>MEALLKDFPVVAEIETAWGEMDAMRHLNNVVYFRYFETARVRYAERAGMWDHMEKTGIGPILHSTRCRYKIPLTYPDTVYVGTRVVKMEKDRVVMDYTLVSGRLRKVAATGEAVIVSIDYRSGRKVPLPEEWRRRILEIEGPALPG</sequence>
<proteinExistence type="inferred from homology"/>
<dbReference type="eggNOG" id="COG0824">
    <property type="taxonomic scope" value="Bacteria"/>
</dbReference>